<protein>
    <submittedName>
        <fullName evidence="2">Uncharacterized protein</fullName>
    </submittedName>
</protein>
<reference evidence="2" key="1">
    <citation type="submission" date="2022-01" db="EMBL/GenBank/DDBJ databases">
        <title>Draft Genome Sequences of Seven Type Strains of the Genus Streptomyces.</title>
        <authorList>
            <person name="Aziz S."/>
            <person name="Coretto E."/>
            <person name="Chronakova A."/>
            <person name="Sproer C."/>
            <person name="Huber K."/>
            <person name="Nouioui I."/>
            <person name="Gross H."/>
        </authorList>
    </citation>
    <scope>NUCLEOTIDE SEQUENCE</scope>
    <source>
        <strain evidence="2">DSM 103493</strain>
    </source>
</reference>
<dbReference type="Proteomes" id="UP001139384">
    <property type="component" value="Unassembled WGS sequence"/>
</dbReference>
<sequence>MGEVVSDTFLVAARIPMSRDGFEAWLSTPIPDVSRIANPAEMFDGWCWNGERADREWDSVDGGITPREFFSQAIEKACFSASQDGCLVLYREGALEAYLFHFGYKQWNVHTALLMFAGAGEFKSETDEDTVLFWAETGGNLWDADDTGWLAVLSVGKGEARFVSERDLTNTVAGLRPVESRFFDMIERLGEEEESWDWESGRDFRTDTPRDGAFVDPAVLEHPGPR</sequence>
<name>A0A9X1PT10_STRM4</name>
<gene>
    <name evidence="2" type="ORF">L0P92_04985</name>
</gene>
<feature type="compositionally biased region" description="Basic and acidic residues" evidence="1">
    <location>
        <begin position="199"/>
        <end position="210"/>
    </location>
</feature>
<evidence type="ECO:0000256" key="1">
    <source>
        <dbReference type="SAM" id="MobiDB-lite"/>
    </source>
</evidence>
<evidence type="ECO:0000313" key="2">
    <source>
        <dbReference type="EMBL" id="MCF1592927.1"/>
    </source>
</evidence>
<dbReference type="RefSeq" id="WP_234761266.1">
    <property type="nucleotide sequence ID" value="NZ_JAKEIP010000010.1"/>
</dbReference>
<dbReference type="AlphaFoldDB" id="A0A9X1PT10"/>
<organism evidence="2 3">
    <name type="scientific">Streptomyces muensis</name>
    <dbReference type="NCBI Taxonomy" id="1077944"/>
    <lineage>
        <taxon>Bacteria</taxon>
        <taxon>Bacillati</taxon>
        <taxon>Actinomycetota</taxon>
        <taxon>Actinomycetes</taxon>
        <taxon>Kitasatosporales</taxon>
        <taxon>Streptomycetaceae</taxon>
        <taxon>Streptomyces</taxon>
    </lineage>
</organism>
<keyword evidence="3" id="KW-1185">Reference proteome</keyword>
<accession>A0A9X1PT10</accession>
<comment type="caution">
    <text evidence="2">The sequence shown here is derived from an EMBL/GenBank/DDBJ whole genome shotgun (WGS) entry which is preliminary data.</text>
</comment>
<proteinExistence type="predicted"/>
<dbReference type="EMBL" id="JAKEIP010000010">
    <property type="protein sequence ID" value="MCF1592927.1"/>
    <property type="molecule type" value="Genomic_DNA"/>
</dbReference>
<feature type="region of interest" description="Disordered" evidence="1">
    <location>
        <begin position="196"/>
        <end position="226"/>
    </location>
</feature>
<evidence type="ECO:0000313" key="3">
    <source>
        <dbReference type="Proteomes" id="UP001139384"/>
    </source>
</evidence>